<evidence type="ECO:0000259" key="2">
    <source>
        <dbReference type="SMART" id="SM00382"/>
    </source>
</evidence>
<feature type="coiled-coil region" evidence="1">
    <location>
        <begin position="70"/>
        <end position="108"/>
    </location>
</feature>
<protein>
    <recommendedName>
        <fullName evidence="2">AAA+ ATPase domain-containing protein</fullName>
    </recommendedName>
</protein>
<comment type="caution">
    <text evidence="3">The sequence shown here is derived from an EMBL/GenBank/DDBJ whole genome shotgun (WGS) entry which is preliminary data.</text>
</comment>
<dbReference type="AlphaFoldDB" id="A0A2J0Q7N5"/>
<keyword evidence="1" id="KW-0175">Coiled coil</keyword>
<dbReference type="Gene3D" id="2.40.50.140">
    <property type="entry name" value="Nucleic acid-binding proteins"/>
    <property type="match status" value="1"/>
</dbReference>
<dbReference type="PANTHER" id="PTHR23077:SF144">
    <property type="entry name" value="PROTEASOME-ASSOCIATED ATPASE"/>
    <property type="match status" value="1"/>
</dbReference>
<dbReference type="SMART" id="SM00382">
    <property type="entry name" value="AAA"/>
    <property type="match status" value="1"/>
</dbReference>
<dbReference type="GO" id="GO:0005524">
    <property type="term" value="F:ATP binding"/>
    <property type="evidence" value="ECO:0007669"/>
    <property type="project" value="InterPro"/>
</dbReference>
<dbReference type="Proteomes" id="UP000228496">
    <property type="component" value="Unassembled WGS sequence"/>
</dbReference>
<dbReference type="Pfam" id="PF00004">
    <property type="entry name" value="AAA"/>
    <property type="match status" value="1"/>
</dbReference>
<dbReference type="Gene3D" id="3.40.50.300">
    <property type="entry name" value="P-loop containing nucleotide triphosphate hydrolases"/>
    <property type="match status" value="1"/>
</dbReference>
<accession>A0A2J0Q7N5</accession>
<dbReference type="SUPFAM" id="SSF52540">
    <property type="entry name" value="P-loop containing nucleoside triphosphate hydrolases"/>
    <property type="match status" value="1"/>
</dbReference>
<evidence type="ECO:0000313" key="3">
    <source>
        <dbReference type="EMBL" id="PJE51090.1"/>
    </source>
</evidence>
<dbReference type="InterPro" id="IPR012340">
    <property type="entry name" value="NA-bd_OB-fold"/>
</dbReference>
<dbReference type="InterPro" id="IPR032501">
    <property type="entry name" value="Prot_ATP_ID_OB_2nd"/>
</dbReference>
<gene>
    <name evidence="3" type="ORF">COV29_02340</name>
</gene>
<dbReference type="GO" id="GO:0016887">
    <property type="term" value="F:ATP hydrolysis activity"/>
    <property type="evidence" value="ECO:0007669"/>
    <property type="project" value="InterPro"/>
</dbReference>
<dbReference type="InterPro" id="IPR003959">
    <property type="entry name" value="ATPase_AAA_core"/>
</dbReference>
<proteinExistence type="predicted"/>
<sequence>MVQRKALTLNDFLEYLSVLKDKLNPSDNLAKTLGAVIEKLEDDFKSGQDGKSINGVIQKDYKVTISLATFKDLFGLLKKLEDNLKKEVEELEGQNEVLKENFEKAANIIRELLSPGHIFGVFESMEDRGDMGYWLILRDGQKIFSVKVLSEEVENFKKAKKGQYVRATNTQTMDGESKVAFELMDRFDTQGEVKAVIEVIEPDRLKVGGEDGPETIVSVAENVDFSKITPGDTVLISNNGFAVEIVNKVAVSDLLLREDDSSIGWEDVGGQEENIAKLRKEVEIPILDPEASKLFDTDPPKGVTLVGPPGCGKTMMAKAAVNETAKFLREKSGKNIKGYFILVGGPADVLRGIVGHSSGRIKTIFSVAREKAKEGHLVFIIFDEAEALLRTRSGGILDAGVGNTVVTQFNSEMDGVRDLSNVIVFLLTNRQDLIDPAVLRPKRCGDLILKIGRPDTPDKIKEIMLKHFRRPVKIHQKCIDEHGSAEKALEFFIDKTIEECMSPNKKIAELEYKDGTNEVVTLGHLMSGAIIGGIAARAKKEARNRYIESSEENKSQEGLILEDFIFALDVLYEESRLMTPQTKEALGDWLLVKGRKGKEIAEVITEEEGVVEVSKYSGKMQ</sequence>
<dbReference type="InterPro" id="IPR003593">
    <property type="entry name" value="AAA+_ATPase"/>
</dbReference>
<name>A0A2J0Q7N5_9BACT</name>
<evidence type="ECO:0000313" key="4">
    <source>
        <dbReference type="Proteomes" id="UP000228496"/>
    </source>
</evidence>
<feature type="domain" description="AAA+ ATPase" evidence="2">
    <location>
        <begin position="299"/>
        <end position="455"/>
    </location>
</feature>
<dbReference type="Pfam" id="PF16450">
    <property type="entry name" value="Prot_ATP_ID_OB_C"/>
    <property type="match status" value="1"/>
</dbReference>
<dbReference type="PANTHER" id="PTHR23077">
    <property type="entry name" value="AAA-FAMILY ATPASE"/>
    <property type="match status" value="1"/>
</dbReference>
<dbReference type="EMBL" id="PCXQ01000004">
    <property type="protein sequence ID" value="PJE51090.1"/>
    <property type="molecule type" value="Genomic_DNA"/>
</dbReference>
<dbReference type="InterPro" id="IPR050168">
    <property type="entry name" value="AAA_ATPase_domain"/>
</dbReference>
<organism evidence="3 4">
    <name type="scientific">Candidatus Yanofskybacteria bacterium CG10_big_fil_rev_8_21_14_0_10_36_16</name>
    <dbReference type="NCBI Taxonomy" id="1975096"/>
    <lineage>
        <taxon>Bacteria</taxon>
        <taxon>Candidatus Yanofskyibacteriota</taxon>
    </lineage>
</organism>
<evidence type="ECO:0000256" key="1">
    <source>
        <dbReference type="SAM" id="Coils"/>
    </source>
</evidence>
<reference evidence="3 4" key="1">
    <citation type="submission" date="2017-09" db="EMBL/GenBank/DDBJ databases">
        <title>Depth-based differentiation of microbial function through sediment-hosted aquifers and enrichment of novel symbionts in the deep terrestrial subsurface.</title>
        <authorList>
            <person name="Probst A.J."/>
            <person name="Ladd B."/>
            <person name="Jarett J.K."/>
            <person name="Geller-Mcgrath D.E."/>
            <person name="Sieber C.M."/>
            <person name="Emerson J.B."/>
            <person name="Anantharaman K."/>
            <person name="Thomas B.C."/>
            <person name="Malmstrom R."/>
            <person name="Stieglmeier M."/>
            <person name="Klingl A."/>
            <person name="Woyke T."/>
            <person name="Ryan C.M."/>
            <person name="Banfield J.F."/>
        </authorList>
    </citation>
    <scope>NUCLEOTIDE SEQUENCE [LARGE SCALE GENOMIC DNA]</scope>
    <source>
        <strain evidence="3">CG10_big_fil_rev_8_21_14_0_10_36_16</strain>
    </source>
</reference>
<dbReference type="InterPro" id="IPR027417">
    <property type="entry name" value="P-loop_NTPase"/>
</dbReference>